<evidence type="ECO:0000313" key="1">
    <source>
        <dbReference type="EMBL" id="PKU62396.1"/>
    </source>
</evidence>
<gene>
    <name evidence="1" type="ORF">MA16_Dca024698</name>
</gene>
<organism evidence="1 2">
    <name type="scientific">Dendrobium catenatum</name>
    <dbReference type="NCBI Taxonomy" id="906689"/>
    <lineage>
        <taxon>Eukaryota</taxon>
        <taxon>Viridiplantae</taxon>
        <taxon>Streptophyta</taxon>
        <taxon>Embryophyta</taxon>
        <taxon>Tracheophyta</taxon>
        <taxon>Spermatophyta</taxon>
        <taxon>Magnoliopsida</taxon>
        <taxon>Liliopsida</taxon>
        <taxon>Asparagales</taxon>
        <taxon>Orchidaceae</taxon>
        <taxon>Epidendroideae</taxon>
        <taxon>Malaxideae</taxon>
        <taxon>Dendrobiinae</taxon>
        <taxon>Dendrobium</taxon>
    </lineage>
</organism>
<keyword evidence="2" id="KW-1185">Reference proteome</keyword>
<dbReference type="AlphaFoldDB" id="A0A2I0VG55"/>
<accession>A0A2I0VG55</accession>
<reference evidence="1 2" key="2">
    <citation type="journal article" date="2017" name="Nature">
        <title>The Apostasia genome and the evolution of orchids.</title>
        <authorList>
            <person name="Zhang G.Q."/>
            <person name="Liu K.W."/>
            <person name="Li Z."/>
            <person name="Lohaus R."/>
            <person name="Hsiao Y.Y."/>
            <person name="Niu S.C."/>
            <person name="Wang J.Y."/>
            <person name="Lin Y.C."/>
            <person name="Xu Q."/>
            <person name="Chen L.J."/>
            <person name="Yoshida K."/>
            <person name="Fujiwara S."/>
            <person name="Wang Z.W."/>
            <person name="Zhang Y.Q."/>
            <person name="Mitsuda N."/>
            <person name="Wang M."/>
            <person name="Liu G.H."/>
            <person name="Pecoraro L."/>
            <person name="Huang H.X."/>
            <person name="Xiao X.J."/>
            <person name="Lin M."/>
            <person name="Wu X.Y."/>
            <person name="Wu W.L."/>
            <person name="Chen Y.Y."/>
            <person name="Chang S.B."/>
            <person name="Sakamoto S."/>
            <person name="Ohme-Takagi M."/>
            <person name="Yagi M."/>
            <person name="Zeng S.J."/>
            <person name="Shen C.Y."/>
            <person name="Yeh C.M."/>
            <person name="Luo Y.B."/>
            <person name="Tsai W.C."/>
            <person name="Van de Peer Y."/>
            <person name="Liu Z.J."/>
        </authorList>
    </citation>
    <scope>NUCLEOTIDE SEQUENCE [LARGE SCALE GENOMIC DNA]</scope>
    <source>
        <tissue evidence="1">The whole plant</tissue>
    </source>
</reference>
<sequence length="49" mass="5717">MESPISSYEDIRRRRVEENQKQLEGLGISRISKCLLEVAKTEHKQLFIG</sequence>
<protein>
    <submittedName>
        <fullName evidence="1">Uncharacterized protein</fullName>
    </submittedName>
</protein>
<name>A0A2I0VG55_9ASPA</name>
<evidence type="ECO:0000313" key="2">
    <source>
        <dbReference type="Proteomes" id="UP000233837"/>
    </source>
</evidence>
<dbReference type="Proteomes" id="UP000233837">
    <property type="component" value="Unassembled WGS sequence"/>
</dbReference>
<dbReference type="EMBL" id="KZ503665">
    <property type="protein sequence ID" value="PKU62396.1"/>
    <property type="molecule type" value="Genomic_DNA"/>
</dbReference>
<proteinExistence type="predicted"/>
<reference evidence="1 2" key="1">
    <citation type="journal article" date="2016" name="Sci. Rep.">
        <title>The Dendrobium catenatum Lindl. genome sequence provides insights into polysaccharide synthase, floral development and adaptive evolution.</title>
        <authorList>
            <person name="Zhang G.Q."/>
            <person name="Xu Q."/>
            <person name="Bian C."/>
            <person name="Tsai W.C."/>
            <person name="Yeh C.M."/>
            <person name="Liu K.W."/>
            <person name="Yoshida K."/>
            <person name="Zhang L.S."/>
            <person name="Chang S.B."/>
            <person name="Chen F."/>
            <person name="Shi Y."/>
            <person name="Su Y.Y."/>
            <person name="Zhang Y.Q."/>
            <person name="Chen L.J."/>
            <person name="Yin Y."/>
            <person name="Lin M."/>
            <person name="Huang H."/>
            <person name="Deng H."/>
            <person name="Wang Z.W."/>
            <person name="Zhu S.L."/>
            <person name="Zhao X."/>
            <person name="Deng C."/>
            <person name="Niu S.C."/>
            <person name="Huang J."/>
            <person name="Wang M."/>
            <person name="Liu G.H."/>
            <person name="Yang H.J."/>
            <person name="Xiao X.J."/>
            <person name="Hsiao Y.Y."/>
            <person name="Wu W.L."/>
            <person name="Chen Y.Y."/>
            <person name="Mitsuda N."/>
            <person name="Ohme-Takagi M."/>
            <person name="Luo Y.B."/>
            <person name="Van de Peer Y."/>
            <person name="Liu Z.J."/>
        </authorList>
    </citation>
    <scope>NUCLEOTIDE SEQUENCE [LARGE SCALE GENOMIC DNA]</scope>
    <source>
        <tissue evidence="1">The whole plant</tissue>
    </source>
</reference>